<dbReference type="PRINTS" id="PR00038">
    <property type="entry name" value="HTHLUXR"/>
</dbReference>
<dbReference type="HOGENOM" id="CLU_000445_90_10_11"/>
<dbReference type="InterPro" id="IPR058245">
    <property type="entry name" value="NreC/VraR/RcsB-like_REC"/>
</dbReference>
<dbReference type="PROSITE" id="PS50043">
    <property type="entry name" value="HTH_LUXR_2"/>
    <property type="match status" value="1"/>
</dbReference>
<feature type="modified residue" description="4-aspartylphosphate" evidence="3">
    <location>
        <position position="54"/>
    </location>
</feature>
<dbReference type="PANTHER" id="PTHR43214">
    <property type="entry name" value="TWO-COMPONENT RESPONSE REGULATOR"/>
    <property type="match status" value="1"/>
</dbReference>
<dbReference type="eggNOG" id="COG2197">
    <property type="taxonomic scope" value="Bacteria"/>
</dbReference>
<evidence type="ECO:0000256" key="3">
    <source>
        <dbReference type="PROSITE-ProRule" id="PRU00169"/>
    </source>
</evidence>
<dbReference type="OrthoDB" id="9808843at2"/>
<protein>
    <submittedName>
        <fullName evidence="6">LuxR family transcriptional regulator</fullName>
    </submittedName>
</protein>
<gene>
    <name evidence="6" type="ORF">AFR_38370</name>
</gene>
<dbReference type="STRING" id="1246995.AFR_38370"/>
<feature type="domain" description="HTH luxR-type" evidence="4">
    <location>
        <begin position="154"/>
        <end position="217"/>
    </location>
</feature>
<dbReference type="InterPro" id="IPR039420">
    <property type="entry name" value="WalR-like"/>
</dbReference>
<dbReference type="GO" id="GO:0006355">
    <property type="term" value="P:regulation of DNA-templated transcription"/>
    <property type="evidence" value="ECO:0007669"/>
    <property type="project" value="InterPro"/>
</dbReference>
<dbReference type="KEGG" id="afs:AFR_38370"/>
<dbReference type="Proteomes" id="UP000017746">
    <property type="component" value="Chromosome"/>
</dbReference>
<organism evidence="6 7">
    <name type="scientific">Actinoplanes friuliensis DSM 7358</name>
    <dbReference type="NCBI Taxonomy" id="1246995"/>
    <lineage>
        <taxon>Bacteria</taxon>
        <taxon>Bacillati</taxon>
        <taxon>Actinomycetota</taxon>
        <taxon>Actinomycetes</taxon>
        <taxon>Micromonosporales</taxon>
        <taxon>Micromonosporaceae</taxon>
        <taxon>Actinoplanes</taxon>
    </lineage>
</organism>
<reference evidence="6 7" key="1">
    <citation type="journal article" date="2014" name="J. Biotechnol.">
        <title>Complete genome sequence of the actinobacterium Actinoplanes friuliensis HAG 010964, producer of the lipopeptide antibiotic friulimycin.</title>
        <authorList>
            <person name="Ruckert C."/>
            <person name="Szczepanowski R."/>
            <person name="Albersmeier A."/>
            <person name="Goesmann A."/>
            <person name="Fischer N."/>
            <person name="Steinkamper A."/>
            <person name="Puhler A."/>
            <person name="Biener R."/>
            <person name="Schwartz D."/>
            <person name="Kalinowski J."/>
        </authorList>
    </citation>
    <scope>NUCLEOTIDE SEQUENCE [LARGE SCALE GENOMIC DNA]</scope>
    <source>
        <strain evidence="6 7">DSM 7358</strain>
    </source>
</reference>
<keyword evidence="7" id="KW-1185">Reference proteome</keyword>
<dbReference type="PROSITE" id="PS00622">
    <property type="entry name" value="HTH_LUXR_1"/>
    <property type="match status" value="1"/>
</dbReference>
<keyword evidence="2" id="KW-0238">DNA-binding</keyword>
<dbReference type="AlphaFoldDB" id="U5W9P4"/>
<evidence type="ECO:0000313" key="6">
    <source>
        <dbReference type="EMBL" id="AGZ45928.1"/>
    </source>
</evidence>
<dbReference type="SUPFAM" id="SSF46894">
    <property type="entry name" value="C-terminal effector domain of the bipartite response regulators"/>
    <property type="match status" value="1"/>
</dbReference>
<dbReference type="InterPro" id="IPR001789">
    <property type="entry name" value="Sig_transdc_resp-reg_receiver"/>
</dbReference>
<dbReference type="PANTHER" id="PTHR43214:SF42">
    <property type="entry name" value="TRANSCRIPTIONAL REGULATORY PROTEIN DESR"/>
    <property type="match status" value="1"/>
</dbReference>
<evidence type="ECO:0000259" key="4">
    <source>
        <dbReference type="PROSITE" id="PS50043"/>
    </source>
</evidence>
<sequence>MIDLLVVDDNPVVRAAVHGFLAGQDEIRVVGEAADGREALRLAHRLRPAVTLLDYRMPVADGLSVIATLAEHTRVLVLTSDTGAEIVAGMLRGGARGYLVWGQFEPPDLLRAIREVAAGSSWLSPVAASVAATAFREQGARERAAREQEARQASARQRHGISAREEEVLDLLGLGLSNASIAHRLGLTEKTVKNHLNHIFAKLGVSNRTEAVVRWRG</sequence>
<dbReference type="Gene3D" id="3.40.50.2300">
    <property type="match status" value="1"/>
</dbReference>
<dbReference type="GO" id="GO:0003677">
    <property type="term" value="F:DNA binding"/>
    <property type="evidence" value="ECO:0007669"/>
    <property type="project" value="UniProtKB-KW"/>
</dbReference>
<name>U5W9P4_9ACTN</name>
<proteinExistence type="predicted"/>
<evidence type="ECO:0000256" key="1">
    <source>
        <dbReference type="ARBA" id="ARBA00022553"/>
    </source>
</evidence>
<dbReference type="InterPro" id="IPR016032">
    <property type="entry name" value="Sig_transdc_resp-reg_C-effctor"/>
</dbReference>
<dbReference type="Pfam" id="PF00196">
    <property type="entry name" value="GerE"/>
    <property type="match status" value="1"/>
</dbReference>
<feature type="domain" description="Response regulatory" evidence="5">
    <location>
        <begin position="3"/>
        <end position="116"/>
    </location>
</feature>
<dbReference type="PATRIC" id="fig|1246995.3.peg.7762"/>
<evidence type="ECO:0000256" key="2">
    <source>
        <dbReference type="ARBA" id="ARBA00023125"/>
    </source>
</evidence>
<dbReference type="InterPro" id="IPR000792">
    <property type="entry name" value="Tscrpt_reg_LuxR_C"/>
</dbReference>
<accession>U5W9P4</accession>
<evidence type="ECO:0000259" key="5">
    <source>
        <dbReference type="PROSITE" id="PS50110"/>
    </source>
</evidence>
<dbReference type="SUPFAM" id="SSF52172">
    <property type="entry name" value="CheY-like"/>
    <property type="match status" value="1"/>
</dbReference>
<dbReference type="RefSeq" id="WP_023562263.1">
    <property type="nucleotide sequence ID" value="NC_022657.1"/>
</dbReference>
<dbReference type="EMBL" id="CP006272">
    <property type="protein sequence ID" value="AGZ45928.1"/>
    <property type="molecule type" value="Genomic_DNA"/>
</dbReference>
<dbReference type="CDD" id="cd06170">
    <property type="entry name" value="LuxR_C_like"/>
    <property type="match status" value="1"/>
</dbReference>
<dbReference type="PROSITE" id="PS50110">
    <property type="entry name" value="RESPONSE_REGULATORY"/>
    <property type="match status" value="1"/>
</dbReference>
<dbReference type="InterPro" id="IPR011006">
    <property type="entry name" value="CheY-like_superfamily"/>
</dbReference>
<evidence type="ECO:0000313" key="7">
    <source>
        <dbReference type="Proteomes" id="UP000017746"/>
    </source>
</evidence>
<dbReference type="GO" id="GO:0000160">
    <property type="term" value="P:phosphorelay signal transduction system"/>
    <property type="evidence" value="ECO:0007669"/>
    <property type="project" value="InterPro"/>
</dbReference>
<keyword evidence="1 3" id="KW-0597">Phosphoprotein</keyword>
<dbReference type="Pfam" id="PF00072">
    <property type="entry name" value="Response_reg"/>
    <property type="match status" value="1"/>
</dbReference>
<dbReference type="SMART" id="SM00448">
    <property type="entry name" value="REC"/>
    <property type="match status" value="1"/>
</dbReference>
<dbReference type="SMART" id="SM00421">
    <property type="entry name" value="HTH_LUXR"/>
    <property type="match status" value="1"/>
</dbReference>
<dbReference type="CDD" id="cd17535">
    <property type="entry name" value="REC_NarL-like"/>
    <property type="match status" value="1"/>
</dbReference>